<protein>
    <submittedName>
        <fullName evidence="2">Uncharacterized protein</fullName>
    </submittedName>
</protein>
<feature type="compositionally biased region" description="Basic and acidic residues" evidence="1">
    <location>
        <begin position="26"/>
        <end position="49"/>
    </location>
</feature>
<dbReference type="Proteomes" id="UP001292094">
    <property type="component" value="Unassembled WGS sequence"/>
</dbReference>
<dbReference type="AlphaFoldDB" id="A0AAE1QAP9"/>
<evidence type="ECO:0000256" key="1">
    <source>
        <dbReference type="SAM" id="MobiDB-lite"/>
    </source>
</evidence>
<gene>
    <name evidence="2" type="ORF">Pmani_005974</name>
</gene>
<name>A0AAE1QAP9_9EUCA</name>
<dbReference type="EMBL" id="JAWZYT010000453">
    <property type="protein sequence ID" value="KAK4323310.1"/>
    <property type="molecule type" value="Genomic_DNA"/>
</dbReference>
<organism evidence="2 3">
    <name type="scientific">Petrolisthes manimaculis</name>
    <dbReference type="NCBI Taxonomy" id="1843537"/>
    <lineage>
        <taxon>Eukaryota</taxon>
        <taxon>Metazoa</taxon>
        <taxon>Ecdysozoa</taxon>
        <taxon>Arthropoda</taxon>
        <taxon>Crustacea</taxon>
        <taxon>Multicrustacea</taxon>
        <taxon>Malacostraca</taxon>
        <taxon>Eumalacostraca</taxon>
        <taxon>Eucarida</taxon>
        <taxon>Decapoda</taxon>
        <taxon>Pleocyemata</taxon>
        <taxon>Anomura</taxon>
        <taxon>Galatheoidea</taxon>
        <taxon>Porcellanidae</taxon>
        <taxon>Petrolisthes</taxon>
    </lineage>
</organism>
<reference evidence="2" key="1">
    <citation type="submission" date="2023-11" db="EMBL/GenBank/DDBJ databases">
        <title>Genome assemblies of two species of porcelain crab, Petrolisthes cinctipes and Petrolisthes manimaculis (Anomura: Porcellanidae).</title>
        <authorList>
            <person name="Angst P."/>
        </authorList>
    </citation>
    <scope>NUCLEOTIDE SEQUENCE</scope>
    <source>
        <strain evidence="2">PB745_02</strain>
        <tissue evidence="2">Gill</tissue>
    </source>
</reference>
<feature type="region of interest" description="Disordered" evidence="1">
    <location>
        <begin position="26"/>
        <end position="66"/>
    </location>
</feature>
<keyword evidence="3" id="KW-1185">Reference proteome</keyword>
<evidence type="ECO:0000313" key="3">
    <source>
        <dbReference type="Proteomes" id="UP001292094"/>
    </source>
</evidence>
<evidence type="ECO:0000313" key="2">
    <source>
        <dbReference type="EMBL" id="KAK4323310.1"/>
    </source>
</evidence>
<sequence>MVVVRVEEWRKKGQRMVVVRVEEWRDGGSKGRGMEEERTEDGGSKGRGMEEEEIEEWRDGGSKNGGMEVVSKSTAVVSAVLIHPGNLSRAATWSGWVPFDPLPPAGRGIMRPESGRRRTMCLSGGYGL</sequence>
<proteinExistence type="predicted"/>
<comment type="caution">
    <text evidence="2">The sequence shown here is derived from an EMBL/GenBank/DDBJ whole genome shotgun (WGS) entry which is preliminary data.</text>
</comment>
<accession>A0AAE1QAP9</accession>